<dbReference type="OrthoDB" id="257751at2"/>
<dbReference type="PANTHER" id="PTHR47690">
    <property type="entry name" value="GLUCOKINASE"/>
    <property type="match status" value="1"/>
</dbReference>
<organism evidence="5 6">
    <name type="scientific">Aquella oligotrophica</name>
    <dbReference type="NCBI Taxonomy" id="2067065"/>
    <lineage>
        <taxon>Bacteria</taxon>
        <taxon>Pseudomonadati</taxon>
        <taxon>Pseudomonadota</taxon>
        <taxon>Betaproteobacteria</taxon>
        <taxon>Neisseriales</taxon>
        <taxon>Neisseriaceae</taxon>
        <taxon>Aquella</taxon>
    </lineage>
</organism>
<reference evidence="6" key="1">
    <citation type="submission" date="2017-11" db="EMBL/GenBank/DDBJ databases">
        <authorList>
            <person name="Chan K.G."/>
            <person name="Lee L.S."/>
        </authorList>
    </citation>
    <scope>NUCLEOTIDE SEQUENCE [LARGE SCALE GENOMIC DNA]</scope>
    <source>
        <strain evidence="6">DSM 100970</strain>
    </source>
</reference>
<evidence type="ECO:0000256" key="3">
    <source>
        <dbReference type="HAMAP-Rule" id="MF_00524"/>
    </source>
</evidence>
<dbReference type="RefSeq" id="WP_102951995.1">
    <property type="nucleotide sequence ID" value="NZ_CP024847.1"/>
</dbReference>
<name>A0A2I7N8C4_9NEIS</name>
<dbReference type="AlphaFoldDB" id="A0A2I7N8C4"/>
<dbReference type="SUPFAM" id="SSF53067">
    <property type="entry name" value="Actin-like ATPase domain"/>
    <property type="match status" value="1"/>
</dbReference>
<dbReference type="Gene3D" id="3.40.367.20">
    <property type="match status" value="1"/>
</dbReference>
<dbReference type="NCBIfam" id="TIGR00749">
    <property type="entry name" value="glk"/>
    <property type="match status" value="1"/>
</dbReference>
<evidence type="ECO:0000256" key="2">
    <source>
        <dbReference type="ARBA" id="ARBA00022777"/>
    </source>
</evidence>
<dbReference type="Gene3D" id="3.30.420.40">
    <property type="match status" value="1"/>
</dbReference>
<dbReference type="InterPro" id="IPR043129">
    <property type="entry name" value="ATPase_NBD"/>
</dbReference>
<keyword evidence="3" id="KW-0963">Cytoplasm</keyword>
<dbReference type="Proteomes" id="UP000236655">
    <property type="component" value="Chromosome"/>
</dbReference>
<dbReference type="EMBL" id="CP024847">
    <property type="protein sequence ID" value="AUR52707.1"/>
    <property type="molecule type" value="Genomic_DNA"/>
</dbReference>
<dbReference type="InterPro" id="IPR050201">
    <property type="entry name" value="Bacterial_glucokinase"/>
</dbReference>
<comment type="similarity">
    <text evidence="3 4">Belongs to the bacterial glucokinase family.</text>
</comment>
<keyword evidence="2 3" id="KW-0418">Kinase</keyword>
<dbReference type="CDD" id="cd24008">
    <property type="entry name" value="ASKHA_NBD_GLK"/>
    <property type="match status" value="1"/>
</dbReference>
<keyword evidence="3" id="KW-0067">ATP-binding</keyword>
<dbReference type="GO" id="GO:0006096">
    <property type="term" value="P:glycolytic process"/>
    <property type="evidence" value="ECO:0007669"/>
    <property type="project" value="UniProtKB-UniRule"/>
</dbReference>
<accession>A0A2I7N8C4</accession>
<keyword evidence="3" id="KW-0547">Nucleotide-binding</keyword>
<evidence type="ECO:0000313" key="6">
    <source>
        <dbReference type="Proteomes" id="UP000236655"/>
    </source>
</evidence>
<gene>
    <name evidence="3" type="primary">glk</name>
    <name evidence="5" type="ORF">CUN60_10500</name>
</gene>
<dbReference type="HAMAP" id="MF_00524">
    <property type="entry name" value="Glucokinase"/>
    <property type="match status" value="1"/>
</dbReference>
<dbReference type="GO" id="GO:0005524">
    <property type="term" value="F:ATP binding"/>
    <property type="evidence" value="ECO:0007669"/>
    <property type="project" value="UniProtKB-UniRule"/>
</dbReference>
<dbReference type="GO" id="GO:0005829">
    <property type="term" value="C:cytosol"/>
    <property type="evidence" value="ECO:0007669"/>
    <property type="project" value="TreeGrafter"/>
</dbReference>
<proteinExistence type="inferred from homology"/>
<evidence type="ECO:0000313" key="5">
    <source>
        <dbReference type="EMBL" id="AUR52707.1"/>
    </source>
</evidence>
<feature type="binding site" evidence="3">
    <location>
        <begin position="10"/>
        <end position="15"/>
    </location>
    <ligand>
        <name>ATP</name>
        <dbReference type="ChEBI" id="CHEBI:30616"/>
    </ligand>
</feature>
<dbReference type="NCBIfam" id="NF001416">
    <property type="entry name" value="PRK00292.1-3"/>
    <property type="match status" value="1"/>
</dbReference>
<sequence length="329" mass="36639">MQHNYPRLVSDIGGTNARFAIEIAPYTYQNIKVLQCNEYPSLASAITSYLSEANHSEIKHAALAVPSPIVDDTLFMVNSPWHLSSMKQTQEDANLESLIFLNDFHALALSIPHIPKDELVKVGGMELNPTKPIAIIGPGTGLGMATLIKHPIEEQYLAIPAEGGRSSFAAASEEEFELWQFVHKRFHHVSVERFLSGPGLQLIYEAICNIKEVAIDKIPSPSEITECAINDQCYICQQTLDHFCRILGTTASNLACITNAFGGVYIGGGIVPRILEYFIKSDFRCRFEDKGRYRSFLEKMPVYVITHKYPAMLGSSYALETYLSKGYIP</sequence>
<evidence type="ECO:0000256" key="1">
    <source>
        <dbReference type="ARBA" id="ARBA00022679"/>
    </source>
</evidence>
<dbReference type="GO" id="GO:0004340">
    <property type="term" value="F:glucokinase activity"/>
    <property type="evidence" value="ECO:0007669"/>
    <property type="project" value="UniProtKB-UniRule"/>
</dbReference>
<protein>
    <recommendedName>
        <fullName evidence="3">Glucokinase</fullName>
        <ecNumber evidence="3">2.7.1.2</ecNumber>
    </recommendedName>
    <alternativeName>
        <fullName evidence="3">Glucose kinase</fullName>
    </alternativeName>
</protein>
<keyword evidence="3" id="KW-0324">Glycolysis</keyword>
<dbReference type="InterPro" id="IPR003836">
    <property type="entry name" value="Glucokinase"/>
</dbReference>
<comment type="subcellular location">
    <subcellularLocation>
        <location evidence="3">Cytoplasm</location>
    </subcellularLocation>
</comment>
<comment type="catalytic activity">
    <reaction evidence="3">
        <text>D-glucose + ATP = D-glucose 6-phosphate + ADP + H(+)</text>
        <dbReference type="Rhea" id="RHEA:17825"/>
        <dbReference type="ChEBI" id="CHEBI:4167"/>
        <dbReference type="ChEBI" id="CHEBI:15378"/>
        <dbReference type="ChEBI" id="CHEBI:30616"/>
        <dbReference type="ChEBI" id="CHEBI:61548"/>
        <dbReference type="ChEBI" id="CHEBI:456216"/>
        <dbReference type="EC" id="2.7.1.2"/>
    </reaction>
</comment>
<dbReference type="EC" id="2.7.1.2" evidence="3"/>
<evidence type="ECO:0000256" key="4">
    <source>
        <dbReference type="RuleBase" id="RU004046"/>
    </source>
</evidence>
<dbReference type="GO" id="GO:0005536">
    <property type="term" value="F:D-glucose binding"/>
    <property type="evidence" value="ECO:0007669"/>
    <property type="project" value="InterPro"/>
</dbReference>
<keyword evidence="1 3" id="KW-0808">Transferase</keyword>
<dbReference type="PANTHER" id="PTHR47690:SF1">
    <property type="entry name" value="GLUCOKINASE"/>
    <property type="match status" value="1"/>
</dbReference>
<keyword evidence="6" id="KW-1185">Reference proteome</keyword>
<dbReference type="KEGG" id="nba:CUN60_10500"/>
<dbReference type="Pfam" id="PF02685">
    <property type="entry name" value="Glucokinase"/>
    <property type="match status" value="1"/>
</dbReference>